<dbReference type="PANTHER" id="PTHR30183">
    <property type="entry name" value="MOLYBDENUM TRANSPORT SYSTEM PERMEASE PROTEIN MODB"/>
    <property type="match status" value="1"/>
</dbReference>
<keyword evidence="6 7" id="KW-0472">Membrane</keyword>
<feature type="transmembrane region" description="Helical" evidence="7">
    <location>
        <begin position="50"/>
        <end position="73"/>
    </location>
</feature>
<proteinExistence type="inferred from homology"/>
<feature type="domain" description="ABC transmembrane type-1" evidence="8">
    <location>
        <begin position="338"/>
        <end position="525"/>
    </location>
</feature>
<evidence type="ECO:0000256" key="3">
    <source>
        <dbReference type="ARBA" id="ARBA00022475"/>
    </source>
</evidence>
<comment type="similarity">
    <text evidence="7">Belongs to the binding-protein-dependent transport system permease family.</text>
</comment>
<feature type="transmembrane region" description="Helical" evidence="7">
    <location>
        <begin position="409"/>
        <end position="431"/>
    </location>
</feature>
<protein>
    <submittedName>
        <fullName evidence="9">ABC transporter permease</fullName>
    </submittedName>
</protein>
<feature type="transmembrane region" description="Helical" evidence="7">
    <location>
        <begin position="462"/>
        <end position="479"/>
    </location>
</feature>
<dbReference type="Proteomes" id="UP000286976">
    <property type="component" value="Unassembled WGS sequence"/>
</dbReference>
<keyword evidence="4 7" id="KW-0812">Transmembrane</keyword>
<dbReference type="AlphaFoldDB" id="A0A432X148"/>
<evidence type="ECO:0000313" key="10">
    <source>
        <dbReference type="Proteomes" id="UP000286976"/>
    </source>
</evidence>
<dbReference type="RefSeq" id="WP_126757754.1">
    <property type="nucleotide sequence ID" value="NZ_PIPQ01000005.1"/>
</dbReference>
<feature type="transmembrane region" description="Helical" evidence="7">
    <location>
        <begin position="338"/>
        <end position="364"/>
    </location>
</feature>
<feature type="domain" description="ABC transmembrane type-1" evidence="8">
    <location>
        <begin position="51"/>
        <end position="260"/>
    </location>
</feature>
<feature type="transmembrane region" description="Helical" evidence="7">
    <location>
        <begin position="85"/>
        <end position="105"/>
    </location>
</feature>
<dbReference type="GO" id="GO:0055085">
    <property type="term" value="P:transmembrane transport"/>
    <property type="evidence" value="ECO:0007669"/>
    <property type="project" value="InterPro"/>
</dbReference>
<feature type="transmembrane region" description="Helical" evidence="7">
    <location>
        <begin position="136"/>
        <end position="157"/>
    </location>
</feature>
<dbReference type="CDD" id="cd06261">
    <property type="entry name" value="TM_PBP2"/>
    <property type="match status" value="1"/>
</dbReference>
<dbReference type="EMBL" id="PIPQ01000005">
    <property type="protein sequence ID" value="RUO39882.1"/>
    <property type="molecule type" value="Genomic_DNA"/>
</dbReference>
<keyword evidence="3" id="KW-1003">Cell membrane</keyword>
<feature type="transmembrane region" description="Helical" evidence="7">
    <location>
        <begin position="376"/>
        <end position="397"/>
    </location>
</feature>
<evidence type="ECO:0000256" key="5">
    <source>
        <dbReference type="ARBA" id="ARBA00022989"/>
    </source>
</evidence>
<dbReference type="PANTHER" id="PTHR30183:SF6">
    <property type="entry name" value="INNER MEMBRANE ABC TRANSPORTER PERMEASE PROTEIN YNJC"/>
    <property type="match status" value="1"/>
</dbReference>
<evidence type="ECO:0000256" key="4">
    <source>
        <dbReference type="ARBA" id="ARBA00022692"/>
    </source>
</evidence>
<evidence type="ECO:0000256" key="7">
    <source>
        <dbReference type="RuleBase" id="RU363032"/>
    </source>
</evidence>
<evidence type="ECO:0000256" key="6">
    <source>
        <dbReference type="ARBA" id="ARBA00023136"/>
    </source>
</evidence>
<dbReference type="Gene3D" id="1.10.3720.10">
    <property type="entry name" value="MetI-like"/>
    <property type="match status" value="2"/>
</dbReference>
<feature type="transmembrane region" description="Helical" evidence="7">
    <location>
        <begin position="509"/>
        <end position="528"/>
    </location>
</feature>
<accession>A0A432X148</accession>
<dbReference type="SUPFAM" id="SSF161098">
    <property type="entry name" value="MetI-like"/>
    <property type="match status" value="2"/>
</dbReference>
<feature type="transmembrane region" description="Helical" evidence="7">
    <location>
        <begin position="291"/>
        <end position="318"/>
    </location>
</feature>
<reference evidence="9 10" key="1">
    <citation type="journal article" date="2011" name="Front. Microbiol.">
        <title>Genomic signatures of strain selection and enhancement in Bacillus atrophaeus var. globigii, a historical biowarfare simulant.</title>
        <authorList>
            <person name="Gibbons H.S."/>
            <person name="Broomall S.M."/>
            <person name="McNew L.A."/>
            <person name="Daligault H."/>
            <person name="Chapman C."/>
            <person name="Bruce D."/>
            <person name="Karavis M."/>
            <person name="Krepps M."/>
            <person name="McGregor P.A."/>
            <person name="Hong C."/>
            <person name="Park K.H."/>
            <person name="Akmal A."/>
            <person name="Feldman A."/>
            <person name="Lin J.S."/>
            <person name="Chang W.E."/>
            <person name="Higgs B.W."/>
            <person name="Demirev P."/>
            <person name="Lindquist J."/>
            <person name="Liem A."/>
            <person name="Fochler E."/>
            <person name="Read T.D."/>
            <person name="Tapia R."/>
            <person name="Johnson S."/>
            <person name="Bishop-Lilly K.A."/>
            <person name="Detter C."/>
            <person name="Han C."/>
            <person name="Sozhamannan S."/>
            <person name="Rosenzweig C.N."/>
            <person name="Skowronski E.W."/>
        </authorList>
    </citation>
    <scope>NUCLEOTIDE SEQUENCE [LARGE SCALE GENOMIC DNA]</scope>
    <source>
        <strain evidence="9 10">AIT1</strain>
    </source>
</reference>
<comment type="caution">
    <text evidence="9">The sequence shown here is derived from an EMBL/GenBank/DDBJ whole genome shotgun (WGS) entry which is preliminary data.</text>
</comment>
<organism evidence="9 10">
    <name type="scientific">Aliidiomarina taiwanensis</name>
    <dbReference type="NCBI Taxonomy" id="946228"/>
    <lineage>
        <taxon>Bacteria</taxon>
        <taxon>Pseudomonadati</taxon>
        <taxon>Pseudomonadota</taxon>
        <taxon>Gammaproteobacteria</taxon>
        <taxon>Alteromonadales</taxon>
        <taxon>Idiomarinaceae</taxon>
        <taxon>Aliidiomarina</taxon>
    </lineage>
</organism>
<comment type="subcellular location">
    <subcellularLocation>
        <location evidence="1 7">Cell membrane</location>
        <topology evidence="1 7">Multi-pass membrane protein</topology>
    </subcellularLocation>
</comment>
<keyword evidence="5 7" id="KW-1133">Transmembrane helix</keyword>
<keyword evidence="2 7" id="KW-0813">Transport</keyword>
<dbReference type="OrthoDB" id="7852521at2"/>
<keyword evidence="10" id="KW-1185">Reference proteome</keyword>
<sequence>MVRALSVVFQLLLIALPVVAGVLYLVWQTARLGVEGVGQAMFVLAAMPSVLLNSLVLAVAAPLVACYLALWMAPSLLRRPRIQQVLAPLLAVPHVAFAVGMLLLFSPSGWLLRVFEQLTGWWPLPPQGWPLPEKSLFSLTLVLVLKELPFLLLMIAAQLKQLPSQAWLVQAQSYGYSQQQAWWRVLVPELLQRLTLPMAAVVIYSVSVVDIPLLLGNNLQPVLAQQVFAWSFQFAPEQQANALVGAWLLLAVSGLLLLLNRRHARCYAFCVRNKPLRPSTKAQKLRPVPRFAWYALAGLAVAVVLVLLVQSLATQWFYPALWPSQLSVSLWQQEWPFILAPAQASLSFALLSALFGTVAAVVVLEQQCQRGKQQRQWLLLVALFMPQVPLVLGWQLLLGSTQGPALWVLWAHTVYTFPYAYLVLHGAYMGFNRHWLVKAQSLGYSARQAWWRVLLPMLKQPLLAAYAVAFAVSIAQYVPTQWLGQGQVSSLTTEAVSVASGGDWRIGSLYALLQMLLPLLVFLGAGGLKRKSYAEHA</sequence>
<dbReference type="Pfam" id="PF00528">
    <property type="entry name" value="BPD_transp_1"/>
    <property type="match status" value="1"/>
</dbReference>
<name>A0A432X148_9GAMM</name>
<dbReference type="PROSITE" id="PS50928">
    <property type="entry name" value="ABC_TM1"/>
    <property type="match status" value="2"/>
</dbReference>
<feature type="transmembrane region" description="Helical" evidence="7">
    <location>
        <begin position="194"/>
        <end position="215"/>
    </location>
</feature>
<dbReference type="InterPro" id="IPR000515">
    <property type="entry name" value="MetI-like"/>
</dbReference>
<evidence type="ECO:0000259" key="8">
    <source>
        <dbReference type="PROSITE" id="PS50928"/>
    </source>
</evidence>
<feature type="transmembrane region" description="Helical" evidence="7">
    <location>
        <begin position="240"/>
        <end position="259"/>
    </location>
</feature>
<evidence type="ECO:0000256" key="2">
    <source>
        <dbReference type="ARBA" id="ARBA00022448"/>
    </source>
</evidence>
<evidence type="ECO:0000256" key="1">
    <source>
        <dbReference type="ARBA" id="ARBA00004651"/>
    </source>
</evidence>
<gene>
    <name evidence="9" type="ORF">CWE15_09020</name>
</gene>
<evidence type="ECO:0000313" key="9">
    <source>
        <dbReference type="EMBL" id="RUO39882.1"/>
    </source>
</evidence>
<dbReference type="GO" id="GO:0005886">
    <property type="term" value="C:plasma membrane"/>
    <property type="evidence" value="ECO:0007669"/>
    <property type="project" value="UniProtKB-SubCell"/>
</dbReference>
<dbReference type="InterPro" id="IPR035906">
    <property type="entry name" value="MetI-like_sf"/>
</dbReference>